<sequence>MAYDEDSRSQLFDFLLSKGMFKKWDKGRTVEKIIRDLPEISNTGMKENQTYDLDNTSNSRKNTVKNTMEIFAIPHTVSTTKDILAEDETYVELMEKFRVMKEKFDVKLFNGTEKTTEPRAMGSIVSFVPAANKITVKVAELEAMPFGKRELWLEENVWSKVRGSVNCGFGQQHAITQLKTLVSPNVNIDLGATDRYLGNASIALPIGTIVPVRDQNAPANTLIVGNYNYMELYYIQEPSLVPVPAPIRGKAFSVEMEASCLLRKPDNFVVITFDYTAA</sequence>
<dbReference type="AlphaFoldDB" id="A0A645C4Y3"/>
<organism evidence="1">
    <name type="scientific">bioreactor metagenome</name>
    <dbReference type="NCBI Taxonomy" id="1076179"/>
    <lineage>
        <taxon>unclassified sequences</taxon>
        <taxon>metagenomes</taxon>
        <taxon>ecological metagenomes</taxon>
    </lineage>
</organism>
<dbReference type="Pfam" id="PF17236">
    <property type="entry name" value="SU10_MCP"/>
    <property type="match status" value="1"/>
</dbReference>
<dbReference type="EMBL" id="VSSQ01024988">
    <property type="protein sequence ID" value="MPM72830.1"/>
    <property type="molecule type" value="Genomic_DNA"/>
</dbReference>
<gene>
    <name evidence="1" type="ORF">SDC9_119806</name>
</gene>
<reference evidence="1" key="1">
    <citation type="submission" date="2019-08" db="EMBL/GenBank/DDBJ databases">
        <authorList>
            <person name="Kucharzyk K."/>
            <person name="Murdoch R.W."/>
            <person name="Higgins S."/>
            <person name="Loffler F."/>
        </authorList>
    </citation>
    <scope>NUCLEOTIDE SEQUENCE</scope>
</reference>
<accession>A0A645C4Y3</accession>
<protein>
    <recommendedName>
        <fullName evidence="2">Phage major capsid protein</fullName>
    </recommendedName>
</protein>
<evidence type="ECO:0008006" key="2">
    <source>
        <dbReference type="Google" id="ProtNLM"/>
    </source>
</evidence>
<dbReference type="InterPro" id="IPR035198">
    <property type="entry name" value="SU10_MCP"/>
</dbReference>
<name>A0A645C4Y3_9ZZZZ</name>
<evidence type="ECO:0000313" key="1">
    <source>
        <dbReference type="EMBL" id="MPM72830.1"/>
    </source>
</evidence>
<comment type="caution">
    <text evidence="1">The sequence shown here is derived from an EMBL/GenBank/DDBJ whole genome shotgun (WGS) entry which is preliminary data.</text>
</comment>
<proteinExistence type="predicted"/>